<keyword evidence="3" id="KW-1185">Reference proteome</keyword>
<sequence length="87" mass="9713">MNNSEPALPPEAVQALQKGNRLGAIKHVSRINGTSLKRSKEIVDLYIESRPDMKKHLSSMHVSRSIIGLGFMIALGLAGWYWVIWAQ</sequence>
<organism evidence="2 3">
    <name type="scientific">Methylohalomonas lacus</name>
    <dbReference type="NCBI Taxonomy" id="398773"/>
    <lineage>
        <taxon>Bacteria</taxon>
        <taxon>Pseudomonadati</taxon>
        <taxon>Pseudomonadota</taxon>
        <taxon>Gammaproteobacteria</taxon>
        <taxon>Methylohalomonadales</taxon>
        <taxon>Methylohalomonadaceae</taxon>
        <taxon>Methylohalomonas</taxon>
    </lineage>
</organism>
<dbReference type="EMBL" id="JANUCT010000029">
    <property type="protein sequence ID" value="MCS3904597.1"/>
    <property type="molecule type" value="Genomic_DNA"/>
</dbReference>
<proteinExistence type="predicted"/>
<keyword evidence="1" id="KW-1133">Transmembrane helix</keyword>
<evidence type="ECO:0000256" key="1">
    <source>
        <dbReference type="SAM" id="Phobius"/>
    </source>
</evidence>
<gene>
    <name evidence="2" type="ORF">J2T55_002637</name>
</gene>
<dbReference type="RefSeq" id="WP_259057782.1">
    <property type="nucleotide sequence ID" value="NZ_JANUCT010000029.1"/>
</dbReference>
<name>A0AAE3HNJ1_9GAMM</name>
<reference evidence="2" key="1">
    <citation type="submission" date="2022-08" db="EMBL/GenBank/DDBJ databases">
        <title>Genomic Encyclopedia of Type Strains, Phase III (KMG-III): the genomes of soil and plant-associated and newly described type strains.</title>
        <authorList>
            <person name="Whitman W."/>
        </authorList>
    </citation>
    <scope>NUCLEOTIDE SEQUENCE</scope>
    <source>
        <strain evidence="2">HMT 1</strain>
    </source>
</reference>
<keyword evidence="1" id="KW-0472">Membrane</keyword>
<keyword evidence="1" id="KW-0812">Transmembrane</keyword>
<feature type="transmembrane region" description="Helical" evidence="1">
    <location>
        <begin position="62"/>
        <end position="84"/>
    </location>
</feature>
<protein>
    <submittedName>
        <fullName evidence="2">Uncharacterized protein</fullName>
    </submittedName>
</protein>
<dbReference type="Proteomes" id="UP001204445">
    <property type="component" value="Unassembled WGS sequence"/>
</dbReference>
<accession>A0AAE3HNJ1</accession>
<evidence type="ECO:0000313" key="3">
    <source>
        <dbReference type="Proteomes" id="UP001204445"/>
    </source>
</evidence>
<evidence type="ECO:0000313" key="2">
    <source>
        <dbReference type="EMBL" id="MCS3904597.1"/>
    </source>
</evidence>
<comment type="caution">
    <text evidence="2">The sequence shown here is derived from an EMBL/GenBank/DDBJ whole genome shotgun (WGS) entry which is preliminary data.</text>
</comment>
<dbReference type="AlphaFoldDB" id="A0AAE3HNJ1"/>